<dbReference type="EMBL" id="JAETXX010000002">
    <property type="protein sequence ID" value="MCF8714294.1"/>
    <property type="molecule type" value="Genomic_DNA"/>
</dbReference>
<reference evidence="4 5" key="1">
    <citation type="submission" date="2021-01" db="EMBL/GenBank/DDBJ databases">
        <title>Genome sequencing of Joostella atrarenae M1-2 (= KCTC 23194).</title>
        <authorList>
            <person name="Zakaria M.R."/>
            <person name="Lam M.Q."/>
            <person name="Chong C.S."/>
        </authorList>
    </citation>
    <scope>NUCLEOTIDE SEQUENCE [LARGE SCALE GENOMIC DNA]</scope>
    <source>
        <strain evidence="4 5">M1-2</strain>
    </source>
</reference>
<dbReference type="CDD" id="cd04301">
    <property type="entry name" value="NAT_SF"/>
    <property type="match status" value="1"/>
</dbReference>
<proteinExistence type="predicted"/>
<evidence type="ECO:0000313" key="5">
    <source>
        <dbReference type="Proteomes" id="UP000829517"/>
    </source>
</evidence>
<evidence type="ECO:0000313" key="4">
    <source>
        <dbReference type="EMBL" id="MCF8714294.1"/>
    </source>
</evidence>
<keyword evidence="5" id="KW-1185">Reference proteome</keyword>
<gene>
    <name evidence="4" type="ORF">JM658_05575</name>
</gene>
<keyword evidence="2" id="KW-0012">Acyltransferase</keyword>
<comment type="caution">
    <text evidence="4">The sequence shown here is derived from an EMBL/GenBank/DDBJ whole genome shotgun (WGS) entry which is preliminary data.</text>
</comment>
<name>A0ABS9J1I0_9FLAO</name>
<keyword evidence="1" id="KW-0808">Transferase</keyword>
<dbReference type="PROSITE" id="PS51186">
    <property type="entry name" value="GNAT"/>
    <property type="match status" value="1"/>
</dbReference>
<dbReference type="SUPFAM" id="SSF55729">
    <property type="entry name" value="Acyl-CoA N-acyltransferases (Nat)"/>
    <property type="match status" value="1"/>
</dbReference>
<dbReference type="Pfam" id="PF13673">
    <property type="entry name" value="Acetyltransf_10"/>
    <property type="match status" value="1"/>
</dbReference>
<dbReference type="InterPro" id="IPR000182">
    <property type="entry name" value="GNAT_dom"/>
</dbReference>
<dbReference type="InterPro" id="IPR016181">
    <property type="entry name" value="Acyl_CoA_acyltransferase"/>
</dbReference>
<protein>
    <submittedName>
        <fullName evidence="4">GNAT family N-acetyltransferase</fullName>
    </submittedName>
</protein>
<evidence type="ECO:0000256" key="2">
    <source>
        <dbReference type="ARBA" id="ARBA00023315"/>
    </source>
</evidence>
<evidence type="ECO:0000256" key="1">
    <source>
        <dbReference type="ARBA" id="ARBA00022679"/>
    </source>
</evidence>
<evidence type="ECO:0000259" key="3">
    <source>
        <dbReference type="PROSITE" id="PS51186"/>
    </source>
</evidence>
<feature type="domain" description="N-acetyltransferase" evidence="3">
    <location>
        <begin position="1"/>
        <end position="150"/>
    </location>
</feature>
<dbReference type="PANTHER" id="PTHR43800">
    <property type="entry name" value="PEPTIDYL-LYSINE N-ACETYLTRANSFERASE YJAB"/>
    <property type="match status" value="1"/>
</dbReference>
<accession>A0ABS9J1I0</accession>
<dbReference type="Gene3D" id="3.40.630.30">
    <property type="match status" value="1"/>
</dbReference>
<organism evidence="4 5">
    <name type="scientific">Joostella atrarenae</name>
    <dbReference type="NCBI Taxonomy" id="679257"/>
    <lineage>
        <taxon>Bacteria</taxon>
        <taxon>Pseudomonadati</taxon>
        <taxon>Bacteroidota</taxon>
        <taxon>Flavobacteriia</taxon>
        <taxon>Flavobacteriales</taxon>
        <taxon>Flavobacteriaceae</taxon>
        <taxon>Joostella</taxon>
    </lineage>
</organism>
<dbReference type="PANTHER" id="PTHR43800:SF1">
    <property type="entry name" value="PEPTIDYL-LYSINE N-ACETYLTRANSFERASE YJAB"/>
    <property type="match status" value="1"/>
</dbReference>
<dbReference type="Proteomes" id="UP000829517">
    <property type="component" value="Unassembled WGS sequence"/>
</dbReference>
<sequence>MEIIIASSDDNKELTELTIQSKSYWGYSHAQIESWKDELTITSDYLKKNSVYKLIKKGTILGFYAYLIRDNNNIELDYFFISESCIGKGYGHLLMNHFLERVKSLNYSRVFLTADPNAEPFYIKSGFKTTKYIESKINERLLPYMELRFEDTVC</sequence>
<dbReference type="RefSeq" id="WP_236958255.1">
    <property type="nucleotide sequence ID" value="NZ_JAETXX010000002.1"/>
</dbReference>